<dbReference type="PANTHER" id="PTHR43591:SF24">
    <property type="entry name" value="2-METHOXY-6-POLYPRENYL-1,4-BENZOQUINOL METHYLASE, MITOCHONDRIAL"/>
    <property type="match status" value="1"/>
</dbReference>
<dbReference type="InterPro" id="IPR029063">
    <property type="entry name" value="SAM-dependent_MTases_sf"/>
</dbReference>
<comment type="caution">
    <text evidence="2">The sequence shown here is derived from an EMBL/GenBank/DDBJ whole genome shotgun (WGS) entry which is preliminary data.</text>
</comment>
<dbReference type="GO" id="GO:0008757">
    <property type="term" value="F:S-adenosylmethionine-dependent methyltransferase activity"/>
    <property type="evidence" value="ECO:0007669"/>
    <property type="project" value="InterPro"/>
</dbReference>
<dbReference type="InterPro" id="IPR013216">
    <property type="entry name" value="Methyltransf_11"/>
</dbReference>
<reference evidence="2 3" key="1">
    <citation type="submission" date="2017-05" db="EMBL/GenBank/DDBJ databases">
        <title>Biotechnological potential of actinobacteria isolated from South African environments.</title>
        <authorList>
            <person name="Le Roes-Hill M."/>
            <person name="Prins A."/>
            <person name="Durrell K.A."/>
        </authorList>
    </citation>
    <scope>NUCLEOTIDE SEQUENCE [LARGE SCALE GENOMIC DNA]</scope>
    <source>
        <strain evidence="2 3">HMC13</strain>
    </source>
</reference>
<feature type="domain" description="Methyltransferase type 11" evidence="1">
    <location>
        <begin position="55"/>
        <end position="148"/>
    </location>
</feature>
<evidence type="ECO:0000259" key="1">
    <source>
        <dbReference type="Pfam" id="PF08241"/>
    </source>
</evidence>
<protein>
    <submittedName>
        <fullName evidence="2">SAM-dependent methyltransferase</fullName>
    </submittedName>
</protein>
<sequence length="283" mass="30250">MTTQNSSAEADRALKAKHRAMWAQGDYPSLAAEVIPGLGAVLVEACGVRSGRRVLDVGAGTGNAAIPAALAGADVVASDLTPELFEAGWRVAEEQGAHLTWQEADAEALPFGDAEFDVVMSCVGVMFAPHHQQAADELVRVCRPGGTIGLLSWTPQGFIGRMFATMKPYAPPPPPGAQPPPLWGDEDHVRALLGDRVTDVRAERRTARVDRFETPEAFRDYFKERYGPTITVYKNIAGDPERTAALDRDLADLARDGDLGTGGGGGGTVLEWEYLLITARRAG</sequence>
<dbReference type="SUPFAM" id="SSF53335">
    <property type="entry name" value="S-adenosyl-L-methionine-dependent methyltransferases"/>
    <property type="match status" value="1"/>
</dbReference>
<dbReference type="EMBL" id="NGFN01000075">
    <property type="protein sequence ID" value="OUD02484.1"/>
    <property type="molecule type" value="Genomic_DNA"/>
</dbReference>
<evidence type="ECO:0000313" key="2">
    <source>
        <dbReference type="EMBL" id="OUD02484.1"/>
    </source>
</evidence>
<organism evidence="2 3">
    <name type="scientific">Streptomyces swartbergensis</name>
    <dbReference type="NCBI Taxonomy" id="487165"/>
    <lineage>
        <taxon>Bacteria</taxon>
        <taxon>Bacillati</taxon>
        <taxon>Actinomycetota</taxon>
        <taxon>Actinomycetes</taxon>
        <taxon>Kitasatosporales</taxon>
        <taxon>Streptomycetaceae</taxon>
        <taxon>Streptomyces</taxon>
    </lineage>
</organism>
<dbReference type="GO" id="GO:0032259">
    <property type="term" value="P:methylation"/>
    <property type="evidence" value="ECO:0007669"/>
    <property type="project" value="UniProtKB-KW"/>
</dbReference>
<dbReference type="PANTHER" id="PTHR43591">
    <property type="entry name" value="METHYLTRANSFERASE"/>
    <property type="match status" value="1"/>
</dbReference>
<keyword evidence="2" id="KW-0808">Transferase</keyword>
<gene>
    <name evidence="2" type="ORF">CA983_14740</name>
</gene>
<dbReference type="Proteomes" id="UP000195105">
    <property type="component" value="Unassembled WGS sequence"/>
</dbReference>
<evidence type="ECO:0000313" key="3">
    <source>
        <dbReference type="Proteomes" id="UP000195105"/>
    </source>
</evidence>
<name>A0A243S4G4_9ACTN</name>
<accession>A0A243S4G4</accession>
<dbReference type="RefSeq" id="WP_086601348.1">
    <property type="nucleotide sequence ID" value="NZ_NGFN01000075.1"/>
</dbReference>
<keyword evidence="2" id="KW-0489">Methyltransferase</keyword>
<proteinExistence type="predicted"/>
<dbReference type="AlphaFoldDB" id="A0A243S4G4"/>
<dbReference type="Gene3D" id="3.40.50.150">
    <property type="entry name" value="Vaccinia Virus protein VP39"/>
    <property type="match status" value="1"/>
</dbReference>
<dbReference type="CDD" id="cd02440">
    <property type="entry name" value="AdoMet_MTases"/>
    <property type="match status" value="1"/>
</dbReference>
<dbReference type="Pfam" id="PF08241">
    <property type="entry name" value="Methyltransf_11"/>
    <property type="match status" value="1"/>
</dbReference>
<keyword evidence="3" id="KW-1185">Reference proteome</keyword>